<evidence type="ECO:0000313" key="9">
    <source>
        <dbReference type="Proteomes" id="UP001319200"/>
    </source>
</evidence>
<dbReference type="Pfam" id="PF14322">
    <property type="entry name" value="SusD-like_3"/>
    <property type="match status" value="1"/>
</dbReference>
<accession>A0AAP2DN30</accession>
<dbReference type="RefSeq" id="WP_254167303.1">
    <property type="nucleotide sequence ID" value="NZ_JAHESF010000025.1"/>
</dbReference>
<dbReference type="Gene3D" id="1.25.40.390">
    <property type="match status" value="1"/>
</dbReference>
<comment type="caution">
    <text evidence="8">The sequence shown here is derived from an EMBL/GenBank/DDBJ whole genome shotgun (WGS) entry which is preliminary data.</text>
</comment>
<comment type="subcellular location">
    <subcellularLocation>
        <location evidence="1">Cell outer membrane</location>
    </subcellularLocation>
</comment>
<comment type="similarity">
    <text evidence="2">Belongs to the SusD family.</text>
</comment>
<name>A0AAP2DN30_9BACT</name>
<dbReference type="InterPro" id="IPR033985">
    <property type="entry name" value="SusD-like_N"/>
</dbReference>
<organism evidence="8 9">
    <name type="scientific">Chryseosolibacter histidini</name>
    <dbReference type="NCBI Taxonomy" id="2782349"/>
    <lineage>
        <taxon>Bacteria</taxon>
        <taxon>Pseudomonadati</taxon>
        <taxon>Bacteroidota</taxon>
        <taxon>Cytophagia</taxon>
        <taxon>Cytophagales</taxon>
        <taxon>Chryseotaleaceae</taxon>
        <taxon>Chryseosolibacter</taxon>
    </lineage>
</organism>
<gene>
    <name evidence="8" type="ORF">KK083_21015</name>
</gene>
<evidence type="ECO:0000259" key="6">
    <source>
        <dbReference type="Pfam" id="PF07980"/>
    </source>
</evidence>
<keyword evidence="5" id="KW-0998">Cell outer membrane</keyword>
<sequence length="529" mass="59768">MKNHLRYGYASLLAVMVIIVSGCENFLNREPLSDLTTGTFFKAKSDMRVWVHGTYDELQNALIGNNAAALEWGDLRSDNYGNTGYGDTRVYMNAIDAAQGQWTWEYLYRVIDRCNVGIMKFPTIPSVTPADYNDYLGQLHGLRALCYFYALRVWGAVPMTLEPWDGETAEKANLPRTPEAELKAQILSDIDKSIELLNSDVSRKFYFNRAAAWALKTDVHMWFKEYNEALTASQYFINHASIKFLVATATAPGYVVWKNQFTDPASSSESIFTMAWNQDPTGADGVNQWAQRVGASNTNNTYQVSRVIFNEFIARHQSKKGRDGRFWGVIDTAKIAYAAGARILANPPVYRVLSTNDYGRDGTTKCVKFSQPSTAQPDREKWQVLSTTTSTVQLPIYRFADVMLLRAEALNRTGNADGALTIVNSIRSRVGYTADSKTEVALGDVVAVEDAILKERQLEFMCEGKRWFDLMRTDNVIRVMDPVMRQRQIDYKVEVTGFGDPGRVKFPIYYKEFESNPALRGTQNPPYTE</sequence>
<evidence type="ECO:0000256" key="2">
    <source>
        <dbReference type="ARBA" id="ARBA00006275"/>
    </source>
</evidence>
<dbReference type="GO" id="GO:0009279">
    <property type="term" value="C:cell outer membrane"/>
    <property type="evidence" value="ECO:0007669"/>
    <property type="project" value="UniProtKB-SubCell"/>
</dbReference>
<keyword evidence="9" id="KW-1185">Reference proteome</keyword>
<proteinExistence type="inferred from homology"/>
<evidence type="ECO:0000259" key="7">
    <source>
        <dbReference type="Pfam" id="PF14322"/>
    </source>
</evidence>
<dbReference type="Proteomes" id="UP001319200">
    <property type="component" value="Unassembled WGS sequence"/>
</dbReference>
<feature type="domain" description="SusD-like N-terminal" evidence="7">
    <location>
        <begin position="92"/>
        <end position="215"/>
    </location>
</feature>
<feature type="domain" description="RagB/SusD" evidence="6">
    <location>
        <begin position="368"/>
        <end position="527"/>
    </location>
</feature>
<evidence type="ECO:0000313" key="8">
    <source>
        <dbReference type="EMBL" id="MBT1699391.1"/>
    </source>
</evidence>
<dbReference type="InterPro" id="IPR011990">
    <property type="entry name" value="TPR-like_helical_dom_sf"/>
</dbReference>
<evidence type="ECO:0000256" key="1">
    <source>
        <dbReference type="ARBA" id="ARBA00004442"/>
    </source>
</evidence>
<keyword evidence="3" id="KW-0732">Signal</keyword>
<keyword evidence="4" id="KW-0472">Membrane</keyword>
<dbReference type="PROSITE" id="PS51257">
    <property type="entry name" value="PROKAR_LIPOPROTEIN"/>
    <property type="match status" value="1"/>
</dbReference>
<dbReference type="EMBL" id="JAHESF010000025">
    <property type="protein sequence ID" value="MBT1699391.1"/>
    <property type="molecule type" value="Genomic_DNA"/>
</dbReference>
<protein>
    <submittedName>
        <fullName evidence="8">RagB/SusD family nutrient uptake outer membrane protein</fullName>
    </submittedName>
</protein>
<dbReference type="AlphaFoldDB" id="A0AAP2DN30"/>
<reference evidence="8 9" key="1">
    <citation type="submission" date="2021-05" db="EMBL/GenBank/DDBJ databases">
        <title>A Polyphasic approach of four new species of the genus Ohtaekwangia: Ohtaekwangia histidinii sp. nov., Ohtaekwangia cretensis sp. nov., Ohtaekwangia indiensis sp. nov., Ohtaekwangia reichenbachii sp. nov. from diverse environment.</title>
        <authorList>
            <person name="Octaviana S."/>
        </authorList>
    </citation>
    <scope>NUCLEOTIDE SEQUENCE [LARGE SCALE GENOMIC DNA]</scope>
    <source>
        <strain evidence="8 9">PWU4</strain>
    </source>
</reference>
<dbReference type="Pfam" id="PF07980">
    <property type="entry name" value="SusD_RagB"/>
    <property type="match status" value="1"/>
</dbReference>
<dbReference type="InterPro" id="IPR012944">
    <property type="entry name" value="SusD_RagB_dom"/>
</dbReference>
<evidence type="ECO:0000256" key="5">
    <source>
        <dbReference type="ARBA" id="ARBA00023237"/>
    </source>
</evidence>
<evidence type="ECO:0000256" key="3">
    <source>
        <dbReference type="ARBA" id="ARBA00022729"/>
    </source>
</evidence>
<evidence type="ECO:0000256" key="4">
    <source>
        <dbReference type="ARBA" id="ARBA00023136"/>
    </source>
</evidence>
<dbReference type="SUPFAM" id="SSF48452">
    <property type="entry name" value="TPR-like"/>
    <property type="match status" value="1"/>
</dbReference>